<feature type="compositionally biased region" description="Basic and acidic residues" evidence="1">
    <location>
        <begin position="96"/>
        <end position="108"/>
    </location>
</feature>
<proteinExistence type="predicted"/>
<evidence type="ECO:0000313" key="3">
    <source>
        <dbReference type="Proteomes" id="UP000298663"/>
    </source>
</evidence>
<accession>A0A4U8UW25</accession>
<sequence length="146" mass="16415">MQSQRGCLIKVEKANTCFLDRSRTSCFFILVNFFPQICFTNCFWNDQRSNRSSTVNWIAASASVPGASTGSTQNDSYPGSTIAGADIRIRRGSSRPSDDRLSGDDFRKARPQPFCPHSWPRRRNEETLTTRGRISRTLGWISASLT</sequence>
<feature type="region of interest" description="Disordered" evidence="1">
    <location>
        <begin position="64"/>
        <end position="130"/>
    </location>
</feature>
<reference evidence="2 3" key="1">
    <citation type="journal article" date="2015" name="Genome Biol.">
        <title>Comparative genomics of Steinernema reveals deeply conserved gene regulatory networks.</title>
        <authorList>
            <person name="Dillman A.R."/>
            <person name="Macchietto M."/>
            <person name="Porter C.F."/>
            <person name="Rogers A."/>
            <person name="Williams B."/>
            <person name="Antoshechkin I."/>
            <person name="Lee M.M."/>
            <person name="Goodwin Z."/>
            <person name="Lu X."/>
            <person name="Lewis E.E."/>
            <person name="Goodrich-Blair H."/>
            <person name="Stock S.P."/>
            <person name="Adams B.J."/>
            <person name="Sternberg P.W."/>
            <person name="Mortazavi A."/>
        </authorList>
    </citation>
    <scope>NUCLEOTIDE SEQUENCE [LARGE SCALE GENOMIC DNA]</scope>
    <source>
        <strain evidence="2 3">ALL</strain>
    </source>
</reference>
<reference evidence="2 3" key="2">
    <citation type="journal article" date="2019" name="G3 (Bethesda)">
        <title>Hybrid Assembly of the Genome of the Entomopathogenic Nematode Steinernema carpocapsae Identifies the X-Chromosome.</title>
        <authorList>
            <person name="Serra L."/>
            <person name="Macchietto M."/>
            <person name="Macias-Munoz A."/>
            <person name="McGill C.J."/>
            <person name="Rodriguez I.M."/>
            <person name="Rodriguez B."/>
            <person name="Murad R."/>
            <person name="Mortazavi A."/>
        </authorList>
    </citation>
    <scope>NUCLEOTIDE SEQUENCE [LARGE SCALE GENOMIC DNA]</scope>
    <source>
        <strain evidence="2 3">ALL</strain>
    </source>
</reference>
<keyword evidence="3" id="KW-1185">Reference proteome</keyword>
<gene>
    <name evidence="2" type="ORF">L596_004465</name>
</gene>
<name>A0A4U8UW25_STECR</name>
<organism evidence="2 3">
    <name type="scientific">Steinernema carpocapsae</name>
    <name type="common">Entomopathogenic nematode</name>
    <dbReference type="NCBI Taxonomy" id="34508"/>
    <lineage>
        <taxon>Eukaryota</taxon>
        <taxon>Metazoa</taxon>
        <taxon>Ecdysozoa</taxon>
        <taxon>Nematoda</taxon>
        <taxon>Chromadorea</taxon>
        <taxon>Rhabditida</taxon>
        <taxon>Tylenchina</taxon>
        <taxon>Panagrolaimomorpha</taxon>
        <taxon>Strongyloidoidea</taxon>
        <taxon>Steinernematidae</taxon>
        <taxon>Steinernema</taxon>
    </lineage>
</organism>
<dbReference type="AlphaFoldDB" id="A0A4U8UW25"/>
<evidence type="ECO:0000256" key="1">
    <source>
        <dbReference type="SAM" id="MobiDB-lite"/>
    </source>
</evidence>
<protein>
    <submittedName>
        <fullName evidence="2">Uncharacterized protein</fullName>
    </submittedName>
</protein>
<comment type="caution">
    <text evidence="2">The sequence shown here is derived from an EMBL/GenBank/DDBJ whole genome shotgun (WGS) entry which is preliminary data.</text>
</comment>
<dbReference type="Proteomes" id="UP000298663">
    <property type="component" value="Chromosome X"/>
</dbReference>
<dbReference type="EMBL" id="CM016762">
    <property type="protein sequence ID" value="TMS37561.1"/>
    <property type="molecule type" value="Genomic_DNA"/>
</dbReference>
<evidence type="ECO:0000313" key="2">
    <source>
        <dbReference type="EMBL" id="TMS37561.1"/>
    </source>
</evidence>
<dbReference type="EMBL" id="AZBU02000001">
    <property type="protein sequence ID" value="TMS37561.1"/>
    <property type="molecule type" value="Genomic_DNA"/>
</dbReference>
<feature type="compositionally biased region" description="Polar residues" evidence="1">
    <location>
        <begin position="66"/>
        <end position="79"/>
    </location>
</feature>